<proteinExistence type="predicted"/>
<dbReference type="RefSeq" id="XP_021867723.1">
    <property type="nucleotide sequence ID" value="XM_022013726.1"/>
</dbReference>
<dbReference type="InterPro" id="IPR016084">
    <property type="entry name" value="Haem_Oase-like_multi-hlx"/>
</dbReference>
<accession>A0A1Y1U7B2</accession>
<evidence type="ECO:0000313" key="2">
    <source>
        <dbReference type="Proteomes" id="UP000193218"/>
    </source>
</evidence>
<gene>
    <name evidence="1" type="ORF">BD324DRAFT_585204</name>
</gene>
<dbReference type="Gene3D" id="1.20.910.10">
    <property type="entry name" value="Heme oxygenase-like"/>
    <property type="match status" value="1"/>
</dbReference>
<dbReference type="AlphaFoldDB" id="A0A1Y1U7B2"/>
<dbReference type="OrthoDB" id="10057598at2759"/>
<dbReference type="InParanoid" id="A0A1Y1U7B2"/>
<dbReference type="Pfam" id="PF14518">
    <property type="entry name" value="Haem_oxygenas_2"/>
    <property type="match status" value="1"/>
</dbReference>
<protein>
    <submittedName>
        <fullName evidence="1">Uncharacterized protein</fullName>
    </submittedName>
</protein>
<evidence type="ECO:0000313" key="1">
    <source>
        <dbReference type="EMBL" id="ORX33387.1"/>
    </source>
</evidence>
<dbReference type="SMART" id="SM01236">
    <property type="entry name" value="Haem_oxygenase_2"/>
    <property type="match status" value="1"/>
</dbReference>
<reference evidence="1 2" key="1">
    <citation type="submission" date="2017-03" db="EMBL/GenBank/DDBJ databases">
        <title>Widespread Adenine N6-methylation of Active Genes in Fungi.</title>
        <authorList>
            <consortium name="DOE Joint Genome Institute"/>
            <person name="Mondo S.J."/>
            <person name="Dannebaum R.O."/>
            <person name="Kuo R.C."/>
            <person name="Louie K.B."/>
            <person name="Bewick A.J."/>
            <person name="Labutti K."/>
            <person name="Haridas S."/>
            <person name="Kuo A."/>
            <person name="Salamov A."/>
            <person name="Ahrendt S.R."/>
            <person name="Lau R."/>
            <person name="Bowen B.P."/>
            <person name="Lipzen A."/>
            <person name="Sullivan W."/>
            <person name="Andreopoulos W.B."/>
            <person name="Clum A."/>
            <person name="Lindquist E."/>
            <person name="Daum C."/>
            <person name="Northen T.R."/>
            <person name="Ramamoorthy G."/>
            <person name="Schmitz R.J."/>
            <person name="Gryganskyi A."/>
            <person name="Culley D."/>
            <person name="Magnuson J."/>
            <person name="James T.Y."/>
            <person name="O'Malley M.A."/>
            <person name="Stajich J.E."/>
            <person name="Spatafora J.W."/>
            <person name="Visel A."/>
            <person name="Grigoriev I.V."/>
        </authorList>
    </citation>
    <scope>NUCLEOTIDE SEQUENCE [LARGE SCALE GENOMIC DNA]</scope>
    <source>
        <strain evidence="1 2">NRRL Y-17943</strain>
    </source>
</reference>
<dbReference type="GeneID" id="33555534"/>
<keyword evidence="2" id="KW-1185">Reference proteome</keyword>
<dbReference type="Proteomes" id="UP000193218">
    <property type="component" value="Unassembled WGS sequence"/>
</dbReference>
<organism evidence="1 2">
    <name type="scientific">Kockovaella imperatae</name>
    <dbReference type="NCBI Taxonomy" id="4999"/>
    <lineage>
        <taxon>Eukaryota</taxon>
        <taxon>Fungi</taxon>
        <taxon>Dikarya</taxon>
        <taxon>Basidiomycota</taxon>
        <taxon>Agaricomycotina</taxon>
        <taxon>Tremellomycetes</taxon>
        <taxon>Tremellales</taxon>
        <taxon>Cuniculitremaceae</taxon>
        <taxon>Kockovaella</taxon>
    </lineage>
</organism>
<comment type="caution">
    <text evidence="1">The sequence shown here is derived from an EMBL/GenBank/DDBJ whole genome shotgun (WGS) entry which is preliminary data.</text>
</comment>
<dbReference type="EMBL" id="NBSH01000022">
    <property type="protein sequence ID" value="ORX33387.1"/>
    <property type="molecule type" value="Genomic_DNA"/>
</dbReference>
<name>A0A1Y1U7B2_9TREE</name>
<sequence length="676" mass="75433">MSRDQQLYHKLQNLEDHPDAIDLARERLIQLLDESVHAAQDDTTSLLAIPTYSKASLHAHFDASHAATGDKYRAYIERRKAGGPRELYPTRDHAVLWLRLAACVKYVDGGWLSNVLNIGTASSARRAARIAWQVMTEEFGDGDLGKNHVYIYHELLKTLDDEASRPGDKIGFDGFNGQGVARCWKAAVAQQCIGLMAGSEDFLPEALGFNMAYETLAYHLLVESYELRELKIDDYYFALHITIDNPDCGHAAMGLEAVDRYLKGVLVDKGPKEQDKAWRRVQAGAALADGLPTTPWNPIEFEKTKGGTWRPTQESPTPATLIESQVADLFRRKSTAASGLHCALRLRLQGRSVEEWLDPRSMSSAKIVEFVRALAGARPWIVPGRPAKSRLVKEMTWGGRMFGAFSDKEVGLIRRWIQSLDPGRHVASYERHVGSRWPTDGTTWDETIHMGPQQLDIATDERVQAALSRMSSFETEPLATLDIVATIQLSDNASSAAVWLTHLSLLDHFGLSPSKLATPLGMCVMRALRAQNGFPALHERETICAGLEEEMDDKIGLWDLGQEVFRRLTGKNGSVALDQLWDHLAPPLTETLEDMLALRSRPYSSSAYLLGISYACSDLRLPGAHLNRTAEKIQLAIQQSVRSAIEEHLKTLEKEDGGRFWQACRSTWSSIKQLLR</sequence>
<dbReference type="STRING" id="4999.A0A1Y1U7B2"/>